<evidence type="ECO:0000256" key="1">
    <source>
        <dbReference type="ARBA" id="ARBA00009580"/>
    </source>
</evidence>
<dbReference type="Pfam" id="PF13350">
    <property type="entry name" value="Y_phosphatase3"/>
    <property type="match status" value="1"/>
</dbReference>
<gene>
    <name evidence="2" type="ORF">O0R41_10120</name>
</gene>
<evidence type="ECO:0000313" key="2">
    <source>
        <dbReference type="EMBL" id="MDV5823952.1"/>
    </source>
</evidence>
<protein>
    <submittedName>
        <fullName evidence="2">Tyrosine-protein phosphatase</fullName>
    </submittedName>
</protein>
<proteinExistence type="inferred from homology"/>
<dbReference type="Gene3D" id="3.90.190.10">
    <property type="entry name" value="Protein tyrosine phosphatase superfamily"/>
    <property type="match status" value="1"/>
</dbReference>
<organism evidence="2 3">
    <name type="scientific">Sphingobium naphthae</name>
    <dbReference type="NCBI Taxonomy" id="1886786"/>
    <lineage>
        <taxon>Bacteria</taxon>
        <taxon>Pseudomonadati</taxon>
        <taxon>Pseudomonadota</taxon>
        <taxon>Alphaproteobacteria</taxon>
        <taxon>Sphingomonadales</taxon>
        <taxon>Sphingomonadaceae</taxon>
        <taxon>Sphingobium</taxon>
    </lineage>
</organism>
<dbReference type="InterPro" id="IPR029021">
    <property type="entry name" value="Prot-tyrosine_phosphatase-like"/>
</dbReference>
<dbReference type="PANTHER" id="PTHR31126:SF1">
    <property type="entry name" value="TYROSINE SPECIFIC PROTEIN PHOSPHATASES DOMAIN-CONTAINING PROTEIN"/>
    <property type="match status" value="1"/>
</dbReference>
<dbReference type="RefSeq" id="WP_317516794.1">
    <property type="nucleotide sequence ID" value="NZ_JAPTHD010000003.1"/>
</dbReference>
<evidence type="ECO:0000313" key="3">
    <source>
        <dbReference type="Proteomes" id="UP001185984"/>
    </source>
</evidence>
<comment type="similarity">
    <text evidence="1">Belongs to the protein-tyrosine phosphatase family.</text>
</comment>
<dbReference type="SUPFAM" id="SSF52799">
    <property type="entry name" value="(Phosphotyrosine protein) phosphatases II"/>
    <property type="match status" value="1"/>
</dbReference>
<dbReference type="InterPro" id="IPR026893">
    <property type="entry name" value="Tyr/Ser_Pase_IphP-type"/>
</dbReference>
<sequence length="270" mass="29713">MQELPTGDSLGLSIGLHAAHNLRDIGGYLTADGRRVRRNLVYRSDVLNPLNNEDLRKVGQLGLKRDYDLRTTDEISRQPDQIPSGVTYVHIDILADANSIAPAQLMALLRDPPKANVELGSGRIEAMFADAYRKFVSLPSARRGYLKLFEAIADAAALPGLYHCTTGKDRAGWATAALLGLLGVPADTIMQDYLRTNDYILPYYAAQIDKFAAQGGNREIVIAILGVQPPYLEAALAEMNALYGGFDDYFDKALGLNQVSRERLRHLLLE</sequence>
<reference evidence="3" key="1">
    <citation type="journal article" date="2022" name="J Environ Chem Eng">
        <title>Biodegradation of petroleum oil using a constructed nonpathogenic and heavy metal-tolerant bacterial consortium isolated from marine sponges.</title>
        <authorList>
            <person name="Dechsakulwatana C."/>
            <person name="Rungsihiranrut A."/>
            <person name="Muangchinda C."/>
            <person name="Ningthoujam R."/>
            <person name="Klankeo P."/>
            <person name="Pinyakong O."/>
        </authorList>
    </citation>
    <scope>NUCLEOTIDE SEQUENCE [LARGE SCALE GENOMIC DNA]</scope>
    <source>
        <strain evidence="3">MO2-4</strain>
    </source>
</reference>
<accession>A0ABU3ZX79</accession>
<dbReference type="Proteomes" id="UP001185984">
    <property type="component" value="Unassembled WGS sequence"/>
</dbReference>
<dbReference type="EMBL" id="JAPTHD010000003">
    <property type="protein sequence ID" value="MDV5823952.1"/>
    <property type="molecule type" value="Genomic_DNA"/>
</dbReference>
<name>A0ABU3ZX79_9SPHN</name>
<keyword evidence="3" id="KW-1185">Reference proteome</keyword>
<dbReference type="PANTHER" id="PTHR31126">
    <property type="entry name" value="TYROSINE-PROTEIN PHOSPHATASE"/>
    <property type="match status" value="1"/>
</dbReference>
<comment type="caution">
    <text evidence="2">The sequence shown here is derived from an EMBL/GenBank/DDBJ whole genome shotgun (WGS) entry which is preliminary data.</text>
</comment>